<organism evidence="7 8">
    <name type="scientific">Aquatica leii</name>
    <dbReference type="NCBI Taxonomy" id="1421715"/>
    <lineage>
        <taxon>Eukaryota</taxon>
        <taxon>Metazoa</taxon>
        <taxon>Ecdysozoa</taxon>
        <taxon>Arthropoda</taxon>
        <taxon>Hexapoda</taxon>
        <taxon>Insecta</taxon>
        <taxon>Pterygota</taxon>
        <taxon>Neoptera</taxon>
        <taxon>Endopterygota</taxon>
        <taxon>Coleoptera</taxon>
        <taxon>Polyphaga</taxon>
        <taxon>Elateriformia</taxon>
        <taxon>Elateroidea</taxon>
        <taxon>Lampyridae</taxon>
        <taxon>Luciolinae</taxon>
        <taxon>Aquatica</taxon>
    </lineage>
</organism>
<dbReference type="CDD" id="cd20270">
    <property type="entry name" value="Complex1_LYR_SDHAF3_LYRM10"/>
    <property type="match status" value="1"/>
</dbReference>
<proteinExistence type="inferred from homology"/>
<evidence type="ECO:0000256" key="5">
    <source>
        <dbReference type="ARBA" id="ARBA00023186"/>
    </source>
</evidence>
<comment type="subcellular location">
    <subcellularLocation>
        <location evidence="1 6">Mitochondrion matrix</location>
    </subcellularLocation>
</comment>
<protein>
    <recommendedName>
        <fullName evidence="6">Succinate dehydrogenase assembly factor 3</fullName>
        <shortName evidence="6">SDH assembly factor 3</shortName>
        <shortName evidence="6">SDHAF3</shortName>
    </recommendedName>
</protein>
<comment type="function">
    <text evidence="6">Plays an essential role in the assembly of succinate dehydrogenase (SDH), an enzyme complex (also referred to as respiratory complex II) that is a component of both the tricarboxylic acid (TCA) cycle and the mitochondrial electron transport chain, and which couples the oxidation of succinate to fumarate with the reduction of ubiquinone (coenzyme Q) to ubiquinol. Promotes maturation of the iron-sulfur protein subunit of the SDH catalytic dimer, protecting it from the deleterious effects of oxidants. May act together with SDHAF1.</text>
</comment>
<dbReference type="InterPro" id="IPR008381">
    <property type="entry name" value="SDHAF3/Sdh7"/>
</dbReference>
<evidence type="ECO:0000256" key="4">
    <source>
        <dbReference type="ARBA" id="ARBA00023128"/>
    </source>
</evidence>
<dbReference type="AlphaFoldDB" id="A0AAN7PCZ2"/>
<gene>
    <name evidence="7" type="ORF">RN001_002136</name>
</gene>
<dbReference type="PANTHER" id="PTHR13137">
    <property type="entry name" value="DC11 ACN9 HOMOLOG"/>
    <property type="match status" value="1"/>
</dbReference>
<dbReference type="Pfam" id="PF13233">
    <property type="entry name" value="Complex1_LYR_2"/>
    <property type="match status" value="1"/>
</dbReference>
<evidence type="ECO:0000256" key="6">
    <source>
        <dbReference type="RuleBase" id="RU368039"/>
    </source>
</evidence>
<dbReference type="GO" id="GO:0005758">
    <property type="term" value="C:mitochondrial intermembrane space"/>
    <property type="evidence" value="ECO:0007669"/>
    <property type="project" value="TreeGrafter"/>
</dbReference>
<comment type="similarity">
    <text evidence="2 6">Belongs to the complex I LYR family. SDHAF3 subfamily.</text>
</comment>
<keyword evidence="5 6" id="KW-0143">Chaperone</keyword>
<sequence length="118" mass="13683">MLTHTQKVRKLYKAVLKLNNGLPMELKLLGNNYVRSEFKRHKKCNSAEADVFMREWCNYAVTLSEQLGLRGPKTGKPLGSELKETDLENFRDEQLHQLFELKTAASVGKRNDQKKNEF</sequence>
<comment type="subunit">
    <text evidence="6">Interacts with the iron-sulfur protein subunit within the SDH catalytic dimer.</text>
</comment>
<dbReference type="Proteomes" id="UP001353858">
    <property type="component" value="Unassembled WGS sequence"/>
</dbReference>
<dbReference type="PANTHER" id="PTHR13137:SF6">
    <property type="entry name" value="SUCCINATE DEHYDROGENASE ASSEMBLY FACTOR 3, MITOCHONDRIAL"/>
    <property type="match status" value="1"/>
</dbReference>
<name>A0AAN7PCZ2_9COLE</name>
<reference evidence="8" key="1">
    <citation type="submission" date="2023-01" db="EMBL/GenBank/DDBJ databases">
        <title>Key to firefly adult light organ development and bioluminescence: homeobox transcription factors regulate luciferase expression and transportation to peroxisome.</title>
        <authorList>
            <person name="Fu X."/>
        </authorList>
    </citation>
    <scope>NUCLEOTIDE SEQUENCE [LARGE SCALE GENOMIC DNA]</scope>
</reference>
<comment type="caution">
    <text evidence="7">The sequence shown here is derived from an EMBL/GenBank/DDBJ whole genome shotgun (WGS) entry which is preliminary data.</text>
</comment>
<keyword evidence="8" id="KW-1185">Reference proteome</keyword>
<evidence type="ECO:0000313" key="7">
    <source>
        <dbReference type="EMBL" id="KAK4885865.1"/>
    </source>
</evidence>
<dbReference type="GO" id="GO:0034553">
    <property type="term" value="P:mitochondrial respiratory chain complex II assembly"/>
    <property type="evidence" value="ECO:0007669"/>
    <property type="project" value="UniProtKB-UniRule"/>
</dbReference>
<dbReference type="GO" id="GO:0006105">
    <property type="term" value="P:succinate metabolic process"/>
    <property type="evidence" value="ECO:0007669"/>
    <property type="project" value="TreeGrafter"/>
</dbReference>
<dbReference type="EMBL" id="JARPUR010000001">
    <property type="protein sequence ID" value="KAK4885865.1"/>
    <property type="molecule type" value="Genomic_DNA"/>
</dbReference>
<dbReference type="GO" id="GO:0005759">
    <property type="term" value="C:mitochondrial matrix"/>
    <property type="evidence" value="ECO:0007669"/>
    <property type="project" value="UniProtKB-SubCell"/>
</dbReference>
<evidence type="ECO:0000256" key="3">
    <source>
        <dbReference type="ARBA" id="ARBA00022946"/>
    </source>
</evidence>
<keyword evidence="3" id="KW-0809">Transit peptide</keyword>
<keyword evidence="4 6" id="KW-0496">Mitochondrion</keyword>
<evidence type="ECO:0000313" key="8">
    <source>
        <dbReference type="Proteomes" id="UP001353858"/>
    </source>
</evidence>
<evidence type="ECO:0000256" key="1">
    <source>
        <dbReference type="ARBA" id="ARBA00004305"/>
    </source>
</evidence>
<evidence type="ECO:0000256" key="2">
    <source>
        <dbReference type="ARBA" id="ARBA00006020"/>
    </source>
</evidence>
<accession>A0AAN7PCZ2</accession>